<dbReference type="InterPro" id="IPR001874">
    <property type="entry name" value="DHquinase_II"/>
</dbReference>
<comment type="catalytic activity">
    <reaction evidence="1 8">
        <text>3-dehydroquinate = 3-dehydroshikimate + H2O</text>
        <dbReference type="Rhea" id="RHEA:21096"/>
        <dbReference type="ChEBI" id="CHEBI:15377"/>
        <dbReference type="ChEBI" id="CHEBI:16630"/>
        <dbReference type="ChEBI" id="CHEBI:32364"/>
        <dbReference type="EC" id="4.2.1.10"/>
    </reaction>
</comment>
<dbReference type="CDD" id="cd00466">
    <property type="entry name" value="DHQase_II"/>
    <property type="match status" value="1"/>
</dbReference>
<feature type="site" description="Transition state stabilizer" evidence="8 10">
    <location>
        <position position="19"/>
    </location>
</feature>
<dbReference type="AlphaFoldDB" id="A0A345ZU39"/>
<comment type="similarity">
    <text evidence="3 8">Belongs to the type-II 3-dehydroquinase family.</text>
</comment>
<dbReference type="PANTHER" id="PTHR21272">
    <property type="entry name" value="CATABOLIC 3-DEHYDROQUINASE"/>
    <property type="match status" value="1"/>
</dbReference>
<evidence type="ECO:0000313" key="12">
    <source>
        <dbReference type="Proteomes" id="UP000254889"/>
    </source>
</evidence>
<evidence type="ECO:0000256" key="2">
    <source>
        <dbReference type="ARBA" id="ARBA00004902"/>
    </source>
</evidence>
<comment type="pathway">
    <text evidence="2 8">Metabolic intermediate biosynthesis; chorismate biosynthesis; chorismate from D-erythrose 4-phosphate and phosphoenolpyruvate: step 3/7.</text>
</comment>
<dbReference type="EMBL" id="CP031417">
    <property type="protein sequence ID" value="AXK80436.1"/>
    <property type="molecule type" value="Genomic_DNA"/>
</dbReference>
<proteinExistence type="inferred from homology"/>
<feature type="binding site" evidence="8">
    <location>
        <position position="76"/>
    </location>
    <ligand>
        <name>substrate</name>
    </ligand>
</feature>
<dbReference type="NCBIfam" id="TIGR01088">
    <property type="entry name" value="aroQ"/>
    <property type="match status" value="1"/>
</dbReference>
<feature type="binding site" evidence="8">
    <location>
        <position position="89"/>
    </location>
    <ligand>
        <name>substrate</name>
    </ligand>
</feature>
<protein>
    <recommendedName>
        <fullName evidence="5 8">3-dehydroquinate dehydratase</fullName>
        <shortName evidence="8">3-dehydroquinase</shortName>
        <ecNumber evidence="5 8">4.2.1.10</ecNumber>
    </recommendedName>
    <alternativeName>
        <fullName evidence="8">Type II DHQase</fullName>
    </alternativeName>
</protein>
<evidence type="ECO:0000256" key="9">
    <source>
        <dbReference type="PIRSR" id="PIRSR001399-1"/>
    </source>
</evidence>
<dbReference type="Gene3D" id="3.40.50.9100">
    <property type="entry name" value="Dehydroquinase, class II"/>
    <property type="match status" value="1"/>
</dbReference>
<dbReference type="NCBIfam" id="NF003807">
    <property type="entry name" value="PRK05395.1-4"/>
    <property type="match status" value="1"/>
</dbReference>
<keyword evidence="8" id="KW-0028">Amino-acid biosynthesis</keyword>
<comment type="caution">
    <text evidence="8">Lacks conserved residue(s) required for the propagation of feature annotation.</text>
</comment>
<comment type="subunit">
    <text evidence="4 8">Homododecamer.</text>
</comment>
<evidence type="ECO:0000256" key="1">
    <source>
        <dbReference type="ARBA" id="ARBA00001864"/>
    </source>
</evidence>
<dbReference type="HAMAP" id="MF_00169">
    <property type="entry name" value="AroQ"/>
    <property type="match status" value="1"/>
</dbReference>
<dbReference type="GO" id="GO:0009423">
    <property type="term" value="P:chorismate biosynthetic process"/>
    <property type="evidence" value="ECO:0007669"/>
    <property type="project" value="UniProtKB-UniRule"/>
</dbReference>
<dbReference type="PANTHER" id="PTHR21272:SF3">
    <property type="entry name" value="CATABOLIC 3-DEHYDROQUINASE"/>
    <property type="match status" value="1"/>
</dbReference>
<feature type="binding site" evidence="8">
    <location>
        <position position="113"/>
    </location>
    <ligand>
        <name>substrate</name>
    </ligand>
</feature>
<dbReference type="RefSeq" id="WP_115690084.1">
    <property type="nucleotide sequence ID" value="NZ_CP031417.1"/>
</dbReference>
<dbReference type="EC" id="4.2.1.10" evidence="5 8"/>
<dbReference type="GO" id="GO:0003855">
    <property type="term" value="F:3-dehydroquinate dehydratase activity"/>
    <property type="evidence" value="ECO:0007669"/>
    <property type="project" value="UniProtKB-UniRule"/>
</dbReference>
<dbReference type="GO" id="GO:0019631">
    <property type="term" value="P:quinate catabolic process"/>
    <property type="evidence" value="ECO:0007669"/>
    <property type="project" value="TreeGrafter"/>
</dbReference>
<dbReference type="NCBIfam" id="NF003805">
    <property type="entry name" value="PRK05395.1-2"/>
    <property type="match status" value="1"/>
</dbReference>
<dbReference type="NCBIfam" id="NF003806">
    <property type="entry name" value="PRK05395.1-3"/>
    <property type="match status" value="1"/>
</dbReference>
<evidence type="ECO:0000256" key="3">
    <source>
        <dbReference type="ARBA" id="ARBA00011037"/>
    </source>
</evidence>
<dbReference type="PIRSF" id="PIRSF001399">
    <property type="entry name" value="DHquinase_II"/>
    <property type="match status" value="1"/>
</dbReference>
<keyword evidence="6 8" id="KW-0057">Aromatic amino acid biosynthesis</keyword>
<evidence type="ECO:0000256" key="5">
    <source>
        <dbReference type="ARBA" id="ARBA00012060"/>
    </source>
</evidence>
<sequence>MPQTVYVLNGPNMNLLGTREPEKYGHATLADVEKLCATTAARFGLDVVFRQSNHEGEIVTWIQEAKAKGAAGILLNAAGYTTTSIAILDALLAVQVPTIEIHMTNIHARESFRQNSYVSKAAKAVIAGFGVDSYRLGIIGLAGIVGAKDKQ</sequence>
<name>A0A345ZU39_9HYPH</name>
<evidence type="ECO:0000256" key="7">
    <source>
        <dbReference type="ARBA" id="ARBA00023239"/>
    </source>
</evidence>
<evidence type="ECO:0000313" key="11">
    <source>
        <dbReference type="EMBL" id="AXK80436.1"/>
    </source>
</evidence>
<feature type="active site" description="Proton donor" evidence="8 9">
    <location>
        <position position="102"/>
    </location>
</feature>
<dbReference type="OrthoDB" id="9790793at2"/>
<dbReference type="Pfam" id="PF01220">
    <property type="entry name" value="DHquinase_II"/>
    <property type="match status" value="1"/>
</dbReference>
<dbReference type="UniPathway" id="UPA00053">
    <property type="reaction ID" value="UER00086"/>
</dbReference>
<reference evidence="11 12" key="1">
    <citation type="submission" date="2018-07" db="EMBL/GenBank/DDBJ databases">
        <authorList>
            <person name="Quirk P.G."/>
            <person name="Krulwich T.A."/>
        </authorList>
    </citation>
    <scope>NUCLEOTIDE SEQUENCE [LARGE SCALE GENOMIC DNA]</scope>
    <source>
        <strain evidence="11 12">CC-BB4</strain>
    </source>
</reference>
<evidence type="ECO:0000256" key="6">
    <source>
        <dbReference type="ARBA" id="ARBA00023141"/>
    </source>
</evidence>
<accession>A0A345ZU39</accession>
<keyword evidence="12" id="KW-1185">Reference proteome</keyword>
<keyword evidence="7 8" id="KW-0456">Lyase</keyword>
<dbReference type="KEGG" id="ptaw:DW352_07860"/>
<organism evidence="11 12">
    <name type="scientific">Pseudolabrys taiwanensis</name>
    <dbReference type="NCBI Taxonomy" id="331696"/>
    <lineage>
        <taxon>Bacteria</taxon>
        <taxon>Pseudomonadati</taxon>
        <taxon>Pseudomonadota</taxon>
        <taxon>Alphaproteobacteria</taxon>
        <taxon>Hyphomicrobiales</taxon>
        <taxon>Xanthobacteraceae</taxon>
        <taxon>Pseudolabrys</taxon>
    </lineage>
</organism>
<dbReference type="GO" id="GO:0009073">
    <property type="term" value="P:aromatic amino acid family biosynthetic process"/>
    <property type="evidence" value="ECO:0007669"/>
    <property type="project" value="UniProtKB-KW"/>
</dbReference>
<dbReference type="InterPro" id="IPR036441">
    <property type="entry name" value="DHquinase_II_sf"/>
</dbReference>
<evidence type="ECO:0000256" key="8">
    <source>
        <dbReference type="HAMAP-Rule" id="MF_00169"/>
    </source>
</evidence>
<gene>
    <name evidence="8 11" type="primary">aroQ</name>
    <name evidence="11" type="ORF">DW352_07860</name>
</gene>
<dbReference type="GO" id="GO:0008652">
    <property type="term" value="P:amino acid biosynthetic process"/>
    <property type="evidence" value="ECO:0007669"/>
    <property type="project" value="UniProtKB-KW"/>
</dbReference>
<feature type="binding site" evidence="8">
    <location>
        <begin position="103"/>
        <end position="104"/>
    </location>
    <ligand>
        <name>substrate</name>
    </ligand>
</feature>
<evidence type="ECO:0000256" key="4">
    <source>
        <dbReference type="ARBA" id="ARBA00011193"/>
    </source>
</evidence>
<feature type="active site" description="Proton acceptor" evidence="8 9">
    <location>
        <position position="24"/>
    </location>
</feature>
<dbReference type="Proteomes" id="UP000254889">
    <property type="component" value="Chromosome"/>
</dbReference>
<evidence type="ECO:0000256" key="10">
    <source>
        <dbReference type="PIRSR" id="PIRSR001399-3"/>
    </source>
</evidence>
<dbReference type="SUPFAM" id="SSF52304">
    <property type="entry name" value="Type II 3-dehydroquinate dehydratase"/>
    <property type="match status" value="1"/>
</dbReference>
<comment type="function">
    <text evidence="8">Catalyzes a trans-dehydration via an enolate intermediate.</text>
</comment>